<dbReference type="Proteomes" id="UP000199072">
    <property type="component" value="Unassembled WGS sequence"/>
</dbReference>
<dbReference type="EMBL" id="FNAI01000003">
    <property type="protein sequence ID" value="SDE01287.1"/>
    <property type="molecule type" value="Genomic_DNA"/>
</dbReference>
<gene>
    <name evidence="1" type="ORF">SAMN05216464_103334</name>
</gene>
<dbReference type="SMART" id="SM00710">
    <property type="entry name" value="PbH1"/>
    <property type="match status" value="6"/>
</dbReference>
<evidence type="ECO:0000313" key="2">
    <source>
        <dbReference type="Proteomes" id="UP000199072"/>
    </source>
</evidence>
<evidence type="ECO:0000313" key="1">
    <source>
        <dbReference type="EMBL" id="SDE01287.1"/>
    </source>
</evidence>
<sequence>MLFALSFYSCKKNSTTVDQADKAPALSVGNTTMSSFAAAVTTVTKNDPADNSKNVQALIKSNVTLYFPKATYKFTNFVSIKNINNLKIYAEPGTVFVTNQNKIIEIYGTTSDIDISFITFQSTKVSAIEDTEGLIFVANYGINDIMNTIAIHDCSFSNPNTLCDAIKVVSEGVNAVAKNIVINNNTFKSIGRFGVELQNNLYVPMIARITNYNITNNKFEDVGTIQKGPASSCVSLTGYSLNGVVNNNYFLNMRMNTTGSVYYGIENAGAVNLQTNGNTFTSNTYGFTGILGSGPTPAESSLRNQPQKSMWYIENNTFNLTGSATDKTKIRAIDLADTHAYFIENNTMKTDGQNARFTNCYDGIISGNIMQSSTSGSVLYFQSSSIKNKVTGNTITAKGGGDTGTVFFEGQSVNNNYAYSNTLYKATGKAGDYRNWNGAYNNFW</sequence>
<dbReference type="AlphaFoldDB" id="A0A1G6ZGB3"/>
<dbReference type="Gene3D" id="2.160.20.10">
    <property type="entry name" value="Single-stranded right-handed beta-helix, Pectin lyase-like"/>
    <property type="match status" value="1"/>
</dbReference>
<dbReference type="SUPFAM" id="SSF51126">
    <property type="entry name" value="Pectin lyase-like"/>
    <property type="match status" value="1"/>
</dbReference>
<dbReference type="InterPro" id="IPR012334">
    <property type="entry name" value="Pectin_lyas_fold"/>
</dbReference>
<reference evidence="1 2" key="1">
    <citation type="submission" date="2016-10" db="EMBL/GenBank/DDBJ databases">
        <authorList>
            <person name="de Groot N.N."/>
        </authorList>
    </citation>
    <scope>NUCLEOTIDE SEQUENCE [LARGE SCALE GENOMIC DNA]</scope>
    <source>
        <strain evidence="1 2">47C3B</strain>
    </source>
</reference>
<accession>A0A1G6ZGB3</accession>
<evidence type="ECO:0008006" key="3">
    <source>
        <dbReference type="Google" id="ProtNLM"/>
    </source>
</evidence>
<dbReference type="InterPro" id="IPR006626">
    <property type="entry name" value="PbH1"/>
</dbReference>
<organism evidence="1 2">
    <name type="scientific">Mucilaginibacter pineti</name>
    <dbReference type="NCBI Taxonomy" id="1391627"/>
    <lineage>
        <taxon>Bacteria</taxon>
        <taxon>Pseudomonadati</taxon>
        <taxon>Bacteroidota</taxon>
        <taxon>Sphingobacteriia</taxon>
        <taxon>Sphingobacteriales</taxon>
        <taxon>Sphingobacteriaceae</taxon>
        <taxon>Mucilaginibacter</taxon>
    </lineage>
</organism>
<dbReference type="InterPro" id="IPR011050">
    <property type="entry name" value="Pectin_lyase_fold/virulence"/>
</dbReference>
<keyword evidence="2" id="KW-1185">Reference proteome</keyword>
<protein>
    <recommendedName>
        <fullName evidence="3">Right handed beta helix region</fullName>
    </recommendedName>
</protein>
<proteinExistence type="predicted"/>
<name>A0A1G6ZGB3_9SPHI</name>